<dbReference type="InterPro" id="IPR013154">
    <property type="entry name" value="ADH-like_N"/>
</dbReference>
<dbReference type="PANTHER" id="PTHR42940">
    <property type="entry name" value="ALCOHOL DEHYDROGENASE 1-RELATED"/>
    <property type="match status" value="1"/>
</dbReference>
<name>A0A051UJX8_9MYCO</name>
<evidence type="ECO:0000313" key="12">
    <source>
        <dbReference type="Proteomes" id="UP000025947"/>
    </source>
</evidence>
<keyword evidence="5 8" id="KW-0862">Zinc</keyword>
<evidence type="ECO:0000256" key="7">
    <source>
        <dbReference type="ARBA" id="ARBA00023027"/>
    </source>
</evidence>
<evidence type="ECO:0000256" key="2">
    <source>
        <dbReference type="ARBA" id="ARBA00008072"/>
    </source>
</evidence>
<comment type="caution">
    <text evidence="11">The sequence shown here is derived from an EMBL/GenBank/DDBJ whole genome shotgun (WGS) entry which is preliminary data.</text>
</comment>
<feature type="domain" description="Alcohol dehydrogenase-like C-terminal" evidence="9">
    <location>
        <begin position="203"/>
        <end position="319"/>
    </location>
</feature>
<dbReference type="PANTHER" id="PTHR42940:SF3">
    <property type="entry name" value="ALCOHOL DEHYDROGENASE 1-RELATED"/>
    <property type="match status" value="1"/>
</dbReference>
<dbReference type="PATRIC" id="fig|1324261.3.peg.231"/>
<evidence type="ECO:0000256" key="4">
    <source>
        <dbReference type="ARBA" id="ARBA00022723"/>
    </source>
</evidence>
<evidence type="ECO:0000256" key="3">
    <source>
        <dbReference type="ARBA" id="ARBA00013190"/>
    </source>
</evidence>
<dbReference type="AlphaFoldDB" id="A0A051UJX8"/>
<feature type="domain" description="Alcohol dehydrogenase-like N-terminal" evidence="10">
    <location>
        <begin position="40"/>
        <end position="154"/>
    </location>
</feature>
<dbReference type="InterPro" id="IPR017743">
    <property type="entry name" value="ADH_phosphonate_catab-assoc"/>
</dbReference>
<keyword evidence="4 8" id="KW-0479">Metal-binding</keyword>
<accession>A0A051UJX8</accession>
<comment type="cofactor">
    <cofactor evidence="1 8">
        <name>Zn(2+)</name>
        <dbReference type="ChEBI" id="CHEBI:29105"/>
    </cofactor>
</comment>
<dbReference type="NCBIfam" id="TIGR03366">
    <property type="entry name" value="HpnZ_proposed"/>
    <property type="match status" value="1"/>
</dbReference>
<dbReference type="InterPro" id="IPR036291">
    <property type="entry name" value="NAD(P)-bd_dom_sf"/>
</dbReference>
<evidence type="ECO:0000313" key="11">
    <source>
        <dbReference type="EMBL" id="KBZ69504.1"/>
    </source>
</evidence>
<dbReference type="GO" id="GO:0004022">
    <property type="term" value="F:alcohol dehydrogenase (NAD+) activity"/>
    <property type="evidence" value="ECO:0007669"/>
    <property type="project" value="UniProtKB-EC"/>
</dbReference>
<dbReference type="PROSITE" id="PS00059">
    <property type="entry name" value="ADH_ZINC"/>
    <property type="match status" value="1"/>
</dbReference>
<evidence type="ECO:0000256" key="1">
    <source>
        <dbReference type="ARBA" id="ARBA00001947"/>
    </source>
</evidence>
<dbReference type="RefSeq" id="WP_100882031.1">
    <property type="nucleotide sequence ID" value="NZ_KK328284.1"/>
</dbReference>
<sequence length="360" mass="36926">MTRPTPSAQQAAPAIGHTLAAVWRGGSDIAVESVSVPPLGPGDALVRVRLATVCGSDRHTVSGRREQPCPSILGHETVGEIVALGTGSPRAVDGRPLRVGQRVVWSVTWPCGACDRCLAGVTAKCRVVRKAGHESLNSEWGLSGGYAQHVHLPRGIPVAVVDDGLVDPVAAPASCATATVMAVLERAGTLGGRRVVVLGAGMLGLTAIAAAACAGASAVVTVDPAAARRQLALRFGATAVRDSVRGADPSDILLEFSGAPDALEDGLATLDVQGTAVLAGSVAPNAAVAVDPESVVRRQLSILGVHNYEPRHLAASLTFLHRTRERFPWHELVAGPATLDDLGALLAEPAGPVPRYSIAP</sequence>
<organism evidence="11 12">
    <name type="scientific">Mycobacterium [tuberculosis] TKK-01-0051</name>
    <dbReference type="NCBI Taxonomy" id="1324261"/>
    <lineage>
        <taxon>Bacteria</taxon>
        <taxon>Bacillati</taxon>
        <taxon>Actinomycetota</taxon>
        <taxon>Actinomycetes</taxon>
        <taxon>Mycobacteriales</taxon>
        <taxon>Mycobacteriaceae</taxon>
        <taxon>Mycobacterium</taxon>
        <taxon>Mycobacterium avium complex (MAC)</taxon>
    </lineage>
</organism>
<keyword evidence="6" id="KW-0560">Oxidoreductase</keyword>
<evidence type="ECO:0000256" key="8">
    <source>
        <dbReference type="RuleBase" id="RU361277"/>
    </source>
</evidence>
<dbReference type="Proteomes" id="UP000025947">
    <property type="component" value="Unassembled WGS sequence"/>
</dbReference>
<protein>
    <recommendedName>
        <fullName evidence="3">alcohol dehydrogenase</fullName>
        <ecNumber evidence="3">1.1.1.1</ecNumber>
    </recommendedName>
</protein>
<dbReference type="InterPro" id="IPR011032">
    <property type="entry name" value="GroES-like_sf"/>
</dbReference>
<dbReference type="EMBL" id="JLXW01000001">
    <property type="protein sequence ID" value="KBZ69504.1"/>
    <property type="molecule type" value="Genomic_DNA"/>
</dbReference>
<gene>
    <name evidence="11" type="ORF">K875_00222</name>
</gene>
<dbReference type="HOGENOM" id="CLU_026673_11_0_11"/>
<keyword evidence="12" id="KW-1185">Reference proteome</keyword>
<proteinExistence type="inferred from homology"/>
<dbReference type="Gene3D" id="3.40.50.720">
    <property type="entry name" value="NAD(P)-binding Rossmann-like Domain"/>
    <property type="match status" value="1"/>
</dbReference>
<dbReference type="CDD" id="cd08231">
    <property type="entry name" value="MDR_TM0436_like"/>
    <property type="match status" value="1"/>
</dbReference>
<evidence type="ECO:0000259" key="10">
    <source>
        <dbReference type="Pfam" id="PF08240"/>
    </source>
</evidence>
<dbReference type="GO" id="GO:0008270">
    <property type="term" value="F:zinc ion binding"/>
    <property type="evidence" value="ECO:0007669"/>
    <property type="project" value="InterPro"/>
</dbReference>
<dbReference type="Pfam" id="PF00107">
    <property type="entry name" value="ADH_zinc_N"/>
    <property type="match status" value="1"/>
</dbReference>
<dbReference type="SUPFAM" id="SSF50129">
    <property type="entry name" value="GroES-like"/>
    <property type="match status" value="1"/>
</dbReference>
<dbReference type="GO" id="GO:0005737">
    <property type="term" value="C:cytoplasm"/>
    <property type="evidence" value="ECO:0007669"/>
    <property type="project" value="TreeGrafter"/>
</dbReference>
<comment type="similarity">
    <text evidence="2 8">Belongs to the zinc-containing alcohol dehydrogenase family.</text>
</comment>
<dbReference type="Gene3D" id="3.90.180.10">
    <property type="entry name" value="Medium-chain alcohol dehydrogenases, catalytic domain"/>
    <property type="match status" value="1"/>
</dbReference>
<reference evidence="11 12" key="1">
    <citation type="submission" date="2014-04" db="EMBL/GenBank/DDBJ databases">
        <title>The Genome Sequence of Mycobacterium tuberculosis TKK-01-0051.</title>
        <authorList>
            <consortium name="The Broad Institute Genomics Platform"/>
            <consortium name="The Broad Institute Genome Sequencing Center for Infectious Disease"/>
            <person name="Earl A.M."/>
            <person name="Cohen K."/>
            <person name="Pym A."/>
            <person name="Bishai W."/>
            <person name="Maharaj K."/>
            <person name="Desjardins C."/>
            <person name="Abeel T."/>
            <person name="Young S."/>
            <person name="Zeng Q."/>
            <person name="Gargeya S."/>
            <person name="Abouelleil A."/>
            <person name="Alvarado L."/>
            <person name="Chapman S.B."/>
            <person name="Gainer-Dewar J."/>
            <person name="Goldberg J."/>
            <person name="Griggs A."/>
            <person name="Gujja S."/>
            <person name="Hansen M."/>
            <person name="Howarth C."/>
            <person name="Imamovic A."/>
            <person name="Larimer J."/>
            <person name="Murphy C."/>
            <person name="Naylor J."/>
            <person name="Pearson M."/>
            <person name="Poon T.W."/>
            <person name="Priest M."/>
            <person name="Roberts A."/>
            <person name="Saif S."/>
            <person name="Shea T."/>
            <person name="Sykes S."/>
            <person name="Wortman J."/>
            <person name="Nusbaum C."/>
            <person name="Birren B."/>
        </authorList>
    </citation>
    <scope>NUCLEOTIDE SEQUENCE [LARGE SCALE GENOMIC DNA]</scope>
    <source>
        <strain evidence="11 12">TKK-01-0051</strain>
    </source>
</reference>
<keyword evidence="7" id="KW-0520">NAD</keyword>
<evidence type="ECO:0000256" key="5">
    <source>
        <dbReference type="ARBA" id="ARBA00022833"/>
    </source>
</evidence>
<dbReference type="InterPro" id="IPR013149">
    <property type="entry name" value="ADH-like_C"/>
</dbReference>
<dbReference type="SUPFAM" id="SSF51735">
    <property type="entry name" value="NAD(P)-binding Rossmann-fold domains"/>
    <property type="match status" value="1"/>
</dbReference>
<dbReference type="InterPro" id="IPR002328">
    <property type="entry name" value="ADH_Zn_CS"/>
</dbReference>
<dbReference type="EC" id="1.1.1.1" evidence="3"/>
<evidence type="ECO:0000256" key="6">
    <source>
        <dbReference type="ARBA" id="ARBA00023002"/>
    </source>
</evidence>
<dbReference type="Pfam" id="PF08240">
    <property type="entry name" value="ADH_N"/>
    <property type="match status" value="1"/>
</dbReference>
<evidence type="ECO:0000259" key="9">
    <source>
        <dbReference type="Pfam" id="PF00107"/>
    </source>
</evidence>